<evidence type="ECO:0008006" key="3">
    <source>
        <dbReference type="Google" id="ProtNLM"/>
    </source>
</evidence>
<evidence type="ECO:0000313" key="1">
    <source>
        <dbReference type="EMBL" id="OYQ19750.1"/>
    </source>
</evidence>
<name>A0A255XU31_9PROT</name>
<dbReference type="RefSeq" id="WP_094408169.1">
    <property type="nucleotide sequence ID" value="NZ_BMJZ01000006.1"/>
</dbReference>
<organism evidence="1 2">
    <name type="scientific">Elstera cyanobacteriorum</name>
    <dbReference type="NCBI Taxonomy" id="2022747"/>
    <lineage>
        <taxon>Bacteria</taxon>
        <taxon>Pseudomonadati</taxon>
        <taxon>Pseudomonadota</taxon>
        <taxon>Alphaproteobacteria</taxon>
        <taxon>Rhodospirillales</taxon>
        <taxon>Rhodospirillaceae</taxon>
        <taxon>Elstera</taxon>
    </lineage>
</organism>
<gene>
    <name evidence="1" type="ORF">CHR90_06405</name>
</gene>
<dbReference type="EMBL" id="NOXS01000030">
    <property type="protein sequence ID" value="OYQ19750.1"/>
    <property type="molecule type" value="Genomic_DNA"/>
</dbReference>
<dbReference type="Proteomes" id="UP000216361">
    <property type="component" value="Unassembled WGS sequence"/>
</dbReference>
<comment type="caution">
    <text evidence="1">The sequence shown here is derived from an EMBL/GenBank/DDBJ whole genome shotgun (WGS) entry which is preliminary data.</text>
</comment>
<dbReference type="Gene3D" id="1.10.357.10">
    <property type="entry name" value="Tetracycline Repressor, domain 2"/>
    <property type="match status" value="1"/>
</dbReference>
<accession>A0A255XU31</accession>
<protein>
    <recommendedName>
        <fullName evidence="3">TetR family transcriptional regulator</fullName>
    </recommendedName>
</protein>
<dbReference type="AlphaFoldDB" id="A0A255XU31"/>
<sequence>MTDPVLLAVSRAIAETGWHQVPMAEWARRADVPLADVQARFPHKLSILLAWNRAADTAMLADLSADEQEGPVRDRLFALLMRRFDALAPGREALALLPDPRRGAPHLLVALSPHLIPSMVWALEAAQLATGGILDVLRAKPLAFAYGLALRTFISDPNPDMSDTMKAVDQALKRIQGWPLALPTIPDMAPPTADAS</sequence>
<evidence type="ECO:0000313" key="2">
    <source>
        <dbReference type="Proteomes" id="UP000216361"/>
    </source>
</evidence>
<reference evidence="1 2" key="1">
    <citation type="submission" date="2017-07" db="EMBL/GenBank/DDBJ databases">
        <title>Elstera cyanobacteriorum sp. nov., a novel bacterium isolated from cyanobacterial aggregates in a eutrophic lake.</title>
        <authorList>
            <person name="Cai H."/>
        </authorList>
    </citation>
    <scope>NUCLEOTIDE SEQUENCE [LARGE SCALE GENOMIC DNA]</scope>
    <source>
        <strain evidence="1 2">TH019</strain>
    </source>
</reference>
<dbReference type="OrthoDB" id="7828598at2"/>
<proteinExistence type="predicted"/>
<keyword evidence="2" id="KW-1185">Reference proteome</keyword>